<protein>
    <submittedName>
        <fullName evidence="2">SH3 domain-containing protein</fullName>
    </submittedName>
</protein>
<dbReference type="AlphaFoldDB" id="A0A3D8IVM2"/>
<evidence type="ECO:0000313" key="2">
    <source>
        <dbReference type="EMBL" id="RDU68631.1"/>
    </source>
</evidence>
<keyword evidence="1" id="KW-0812">Transmembrane</keyword>
<keyword evidence="1" id="KW-1133">Transmembrane helix</keyword>
<dbReference type="RefSeq" id="WP_104724762.1">
    <property type="nucleotide sequence ID" value="NZ_FZNE01000006.1"/>
</dbReference>
<gene>
    <name evidence="2" type="ORF">CQA62_05885</name>
</gene>
<name>A0A3D8IVM2_9HELI</name>
<reference evidence="2 3" key="1">
    <citation type="submission" date="2018-04" db="EMBL/GenBank/DDBJ databases">
        <title>Novel Campyloabacter and Helicobacter Species and Strains.</title>
        <authorList>
            <person name="Mannion A.J."/>
            <person name="Shen Z."/>
            <person name="Fox J.G."/>
        </authorList>
    </citation>
    <scope>NUCLEOTIDE SEQUENCE [LARGE SCALE GENOMIC DNA]</scope>
    <source>
        <strain evidence="2 3">ATCC 700242</strain>
    </source>
</reference>
<keyword evidence="3" id="KW-1185">Reference proteome</keyword>
<sequence>MRVFFIFSLFLAILWGAGHPKIIYLKLIPPKIQDRGIYVGEKLEVKYELLLFDNASLLEVEFIPNTNIKLAKGVELLNPQSPWQKGDSDAYENTFIFKIKSPQFTLPTLKILALSDDGSYTDEGIARGIGFEAIELGGEFYSDVVAKKLTISNVKAKKYDEWNNIVVFDLGVRGGNIEDFNIPQAIKQGFNGDINSGEVQSGMYYAVIPNAIPRLKVTYFNLQDLRYEEISFPISVKMDRVSTQSDLVPKNTFLIFSNILLALIALILLLMAFYFRKNRIVFYILFLFVLGIVMYILLEFENKKTLTLVQDSPIAILPTSNSTIMENLAKNSRVKVIGERGEFYKIDLGNMRIGWIKKDACQ</sequence>
<dbReference type="Gene3D" id="2.30.30.40">
    <property type="entry name" value="SH3 Domains"/>
    <property type="match status" value="1"/>
</dbReference>
<keyword evidence="1" id="KW-0472">Membrane</keyword>
<comment type="caution">
    <text evidence="2">The sequence shown here is derived from an EMBL/GenBank/DDBJ whole genome shotgun (WGS) entry which is preliminary data.</text>
</comment>
<feature type="transmembrane region" description="Helical" evidence="1">
    <location>
        <begin position="280"/>
        <end position="298"/>
    </location>
</feature>
<dbReference type="EMBL" id="NXLU01000008">
    <property type="protein sequence ID" value="RDU68631.1"/>
    <property type="molecule type" value="Genomic_DNA"/>
</dbReference>
<dbReference type="Proteomes" id="UP000257067">
    <property type="component" value="Unassembled WGS sequence"/>
</dbReference>
<proteinExistence type="predicted"/>
<dbReference type="OrthoDB" id="5372311at2"/>
<feature type="transmembrane region" description="Helical" evidence="1">
    <location>
        <begin position="253"/>
        <end position="273"/>
    </location>
</feature>
<organism evidence="2 3">
    <name type="scientific">Helicobacter cholecystus</name>
    <dbReference type="NCBI Taxonomy" id="45498"/>
    <lineage>
        <taxon>Bacteria</taxon>
        <taxon>Pseudomonadati</taxon>
        <taxon>Campylobacterota</taxon>
        <taxon>Epsilonproteobacteria</taxon>
        <taxon>Campylobacterales</taxon>
        <taxon>Helicobacteraceae</taxon>
        <taxon>Helicobacter</taxon>
    </lineage>
</organism>
<evidence type="ECO:0000313" key="3">
    <source>
        <dbReference type="Proteomes" id="UP000257067"/>
    </source>
</evidence>
<accession>A0A3D8IVM2</accession>
<evidence type="ECO:0000256" key="1">
    <source>
        <dbReference type="SAM" id="Phobius"/>
    </source>
</evidence>